<dbReference type="AlphaFoldDB" id="A0A4P6F6L9"/>
<sequence>MLLRRVARPLLAAPFVYDGVQAALHPAEHVAAARGLTDTVTDRVGVKRLSDEQLTLAVRVHGGLTAVLGVALAAGFFPRVASLKLAALTAPLAVVHQPFTSKGAERAQKTGRFVRAVGYVGAALIAGVDTEGRPGVSWRVSQARKKAVAKVESARHADD</sequence>
<accession>A0A4P6F6L9</accession>
<organism evidence="1 2">
    <name type="scientific">Xylanimonas protaetiae</name>
    <dbReference type="NCBI Taxonomy" id="2509457"/>
    <lineage>
        <taxon>Bacteria</taxon>
        <taxon>Bacillati</taxon>
        <taxon>Actinomycetota</taxon>
        <taxon>Actinomycetes</taxon>
        <taxon>Micrococcales</taxon>
        <taxon>Promicromonosporaceae</taxon>
        <taxon>Xylanimonas</taxon>
    </lineage>
</organism>
<proteinExistence type="predicted"/>
<dbReference type="KEGG" id="xya:ET471_01335"/>
<name>A0A4P6F6L9_9MICO</name>
<evidence type="ECO:0000313" key="2">
    <source>
        <dbReference type="Proteomes" id="UP000292118"/>
    </source>
</evidence>
<protein>
    <submittedName>
        <fullName evidence="1">DoxX family membrane protein</fullName>
    </submittedName>
</protein>
<dbReference type="Proteomes" id="UP000292118">
    <property type="component" value="Chromosome"/>
</dbReference>
<keyword evidence="2" id="KW-1185">Reference proteome</keyword>
<evidence type="ECO:0000313" key="1">
    <source>
        <dbReference type="EMBL" id="QAY68857.1"/>
    </source>
</evidence>
<dbReference type="OrthoDB" id="329282at2"/>
<gene>
    <name evidence="1" type="ORF">ET471_01335</name>
</gene>
<dbReference type="EMBL" id="CP035493">
    <property type="protein sequence ID" value="QAY68857.1"/>
    <property type="molecule type" value="Genomic_DNA"/>
</dbReference>
<dbReference type="RefSeq" id="WP_129186259.1">
    <property type="nucleotide sequence ID" value="NZ_CP035493.1"/>
</dbReference>
<reference evidence="1 2" key="1">
    <citation type="submission" date="2019-01" db="EMBL/GenBank/DDBJ databases">
        <title>Genome sequencing of strain FW10M-9.</title>
        <authorList>
            <person name="Heo J."/>
            <person name="Kim S.-J."/>
            <person name="Kim J.-S."/>
            <person name="Hong S.-B."/>
            <person name="Kwon S.-W."/>
        </authorList>
    </citation>
    <scope>NUCLEOTIDE SEQUENCE [LARGE SCALE GENOMIC DNA]</scope>
    <source>
        <strain evidence="1 2">FW10M-9</strain>
    </source>
</reference>